<protein>
    <submittedName>
        <fullName evidence="2">Uncharacterized protein</fullName>
    </submittedName>
</protein>
<dbReference type="Proteomes" id="UP000198615">
    <property type="component" value="Unassembled WGS sequence"/>
</dbReference>
<organism evidence="2 3">
    <name type="scientific">Thalassobaculum litoreum DSM 18839</name>
    <dbReference type="NCBI Taxonomy" id="1123362"/>
    <lineage>
        <taxon>Bacteria</taxon>
        <taxon>Pseudomonadati</taxon>
        <taxon>Pseudomonadota</taxon>
        <taxon>Alphaproteobacteria</taxon>
        <taxon>Rhodospirillales</taxon>
        <taxon>Thalassobaculaceae</taxon>
        <taxon>Thalassobaculum</taxon>
    </lineage>
</organism>
<name>A0A8G2F5J8_9PROT</name>
<dbReference type="OrthoDB" id="7632421at2"/>
<dbReference type="EMBL" id="FNBW01000019">
    <property type="protein sequence ID" value="SDG50889.1"/>
    <property type="molecule type" value="Genomic_DNA"/>
</dbReference>
<proteinExistence type="predicted"/>
<dbReference type="RefSeq" id="WP_093154233.1">
    <property type="nucleotide sequence ID" value="NZ_FNBW01000019.1"/>
</dbReference>
<feature type="compositionally biased region" description="Basic and acidic residues" evidence="1">
    <location>
        <begin position="79"/>
        <end position="92"/>
    </location>
</feature>
<evidence type="ECO:0000313" key="2">
    <source>
        <dbReference type="EMBL" id="SDG50889.1"/>
    </source>
</evidence>
<gene>
    <name evidence="2" type="ORF">SAMN05660686_04665</name>
</gene>
<keyword evidence="3" id="KW-1185">Reference proteome</keyword>
<reference evidence="2 3" key="1">
    <citation type="submission" date="2016-10" db="EMBL/GenBank/DDBJ databases">
        <authorList>
            <person name="Varghese N."/>
            <person name="Submissions S."/>
        </authorList>
    </citation>
    <scope>NUCLEOTIDE SEQUENCE [LARGE SCALE GENOMIC DNA]</scope>
    <source>
        <strain evidence="2 3">DSM 18839</strain>
    </source>
</reference>
<feature type="compositionally biased region" description="Polar residues" evidence="1">
    <location>
        <begin position="103"/>
        <end position="112"/>
    </location>
</feature>
<dbReference type="AlphaFoldDB" id="A0A8G2F5J8"/>
<accession>A0A8G2F5J8</accession>
<sequence length="143" mass="16009">MSENQNQGPLQTLRDGAVFAKLWQQEGKNGPFVSVEVGRTYQDQQSGEYGVSRSFSGSDVLKVQAIMLEAHREVGKWHEFFKDQQRTQDRQSELPMQPDTARSEPQPQNQHPQGLAAQRDQALAHAKAPERSTAPTPGRTPEV</sequence>
<feature type="region of interest" description="Disordered" evidence="1">
    <location>
        <begin position="79"/>
        <end position="143"/>
    </location>
</feature>
<evidence type="ECO:0000256" key="1">
    <source>
        <dbReference type="SAM" id="MobiDB-lite"/>
    </source>
</evidence>
<comment type="caution">
    <text evidence="2">The sequence shown here is derived from an EMBL/GenBank/DDBJ whole genome shotgun (WGS) entry which is preliminary data.</text>
</comment>
<evidence type="ECO:0000313" key="3">
    <source>
        <dbReference type="Proteomes" id="UP000198615"/>
    </source>
</evidence>